<keyword evidence="7 8" id="KW-0472">Membrane</keyword>
<feature type="transmembrane region" description="Helical" evidence="8">
    <location>
        <begin position="138"/>
        <end position="156"/>
    </location>
</feature>
<dbReference type="Proteomes" id="UP000270291">
    <property type="component" value="Unassembled WGS sequence"/>
</dbReference>
<feature type="transmembrane region" description="Helical" evidence="8">
    <location>
        <begin position="236"/>
        <end position="256"/>
    </location>
</feature>
<evidence type="ECO:0000256" key="6">
    <source>
        <dbReference type="ARBA" id="ARBA00022989"/>
    </source>
</evidence>
<feature type="transmembrane region" description="Helical" evidence="8">
    <location>
        <begin position="368"/>
        <end position="387"/>
    </location>
</feature>
<dbReference type="RefSeq" id="WP_125436064.1">
    <property type="nucleotide sequence ID" value="NZ_RWIU01000001.1"/>
</dbReference>
<dbReference type="InterPro" id="IPR050297">
    <property type="entry name" value="LipidA_mod_glycosyltrf_83"/>
</dbReference>
<evidence type="ECO:0000256" key="8">
    <source>
        <dbReference type="SAM" id="Phobius"/>
    </source>
</evidence>
<evidence type="ECO:0000256" key="1">
    <source>
        <dbReference type="ARBA" id="ARBA00004651"/>
    </source>
</evidence>
<evidence type="ECO:0000256" key="4">
    <source>
        <dbReference type="ARBA" id="ARBA00022679"/>
    </source>
</evidence>
<evidence type="ECO:0000256" key="2">
    <source>
        <dbReference type="ARBA" id="ARBA00022475"/>
    </source>
</evidence>
<dbReference type="PANTHER" id="PTHR33908">
    <property type="entry name" value="MANNOSYLTRANSFERASE YKCB-RELATED"/>
    <property type="match status" value="1"/>
</dbReference>
<dbReference type="GO" id="GO:0016763">
    <property type="term" value="F:pentosyltransferase activity"/>
    <property type="evidence" value="ECO:0007669"/>
    <property type="project" value="TreeGrafter"/>
</dbReference>
<evidence type="ECO:0000256" key="7">
    <source>
        <dbReference type="ARBA" id="ARBA00023136"/>
    </source>
</evidence>
<evidence type="ECO:0000313" key="11">
    <source>
        <dbReference type="Proteomes" id="UP000270291"/>
    </source>
</evidence>
<dbReference type="GO" id="GO:0000030">
    <property type="term" value="F:mannosyltransferase activity"/>
    <property type="evidence" value="ECO:0007669"/>
    <property type="project" value="InterPro"/>
</dbReference>
<feature type="transmembrane region" description="Helical" evidence="8">
    <location>
        <begin position="399"/>
        <end position="420"/>
    </location>
</feature>
<feature type="transmembrane region" description="Helical" evidence="8">
    <location>
        <begin position="299"/>
        <end position="320"/>
    </location>
</feature>
<evidence type="ECO:0000256" key="5">
    <source>
        <dbReference type="ARBA" id="ARBA00022692"/>
    </source>
</evidence>
<keyword evidence="11" id="KW-1185">Reference proteome</keyword>
<keyword evidence="6 8" id="KW-1133">Transmembrane helix</keyword>
<dbReference type="OrthoDB" id="2034231at2"/>
<feature type="domain" description="ArnT-like N-terminal" evidence="9">
    <location>
        <begin position="103"/>
        <end position="231"/>
    </location>
</feature>
<keyword evidence="5 8" id="KW-0812">Transmembrane</keyword>
<reference evidence="10 11" key="1">
    <citation type="submission" date="2018-12" db="EMBL/GenBank/DDBJ databases">
        <authorList>
            <person name="Feng G."/>
            <person name="Zhu H."/>
        </authorList>
    </citation>
    <scope>NUCLEOTIDE SEQUENCE [LARGE SCALE GENOMIC DNA]</scope>
    <source>
        <strain evidence="10 11">LMG 26000</strain>
    </source>
</reference>
<dbReference type="GO" id="GO:0009103">
    <property type="term" value="P:lipopolysaccharide biosynthetic process"/>
    <property type="evidence" value="ECO:0007669"/>
    <property type="project" value="UniProtKB-ARBA"/>
</dbReference>
<gene>
    <name evidence="10" type="ORF">EI293_05230</name>
</gene>
<feature type="transmembrane region" description="Helical" evidence="8">
    <location>
        <begin position="341"/>
        <end position="362"/>
    </location>
</feature>
<feature type="transmembrane region" description="Helical" evidence="8">
    <location>
        <begin position="16"/>
        <end position="34"/>
    </location>
</feature>
<dbReference type="GO" id="GO:0005886">
    <property type="term" value="C:plasma membrane"/>
    <property type="evidence" value="ECO:0007669"/>
    <property type="project" value="UniProtKB-SubCell"/>
</dbReference>
<dbReference type="EMBL" id="RWIU01000001">
    <property type="protein sequence ID" value="RSK46563.1"/>
    <property type="molecule type" value="Genomic_DNA"/>
</dbReference>
<feature type="transmembrane region" description="Helical" evidence="8">
    <location>
        <begin position="203"/>
        <end position="224"/>
    </location>
</feature>
<name>A0A3R9P8L7_9BACT</name>
<dbReference type="GO" id="GO:0006493">
    <property type="term" value="P:protein O-linked glycosylation"/>
    <property type="evidence" value="ECO:0007669"/>
    <property type="project" value="InterPro"/>
</dbReference>
<evidence type="ECO:0000256" key="3">
    <source>
        <dbReference type="ARBA" id="ARBA00022676"/>
    </source>
</evidence>
<keyword evidence="4 10" id="KW-0808">Transferase</keyword>
<dbReference type="AlphaFoldDB" id="A0A3R9P8L7"/>
<dbReference type="InterPro" id="IPR003342">
    <property type="entry name" value="ArnT-like_N"/>
</dbReference>
<protein>
    <submittedName>
        <fullName evidence="10">Phospholipid carrier-dependent glycosyltransferase</fullName>
    </submittedName>
</protein>
<comment type="subcellular location">
    <subcellularLocation>
        <location evidence="1">Cell membrane</location>
        <topology evidence="1">Multi-pass membrane protein</topology>
    </subcellularLocation>
</comment>
<accession>A0A3R9P8L7</accession>
<comment type="caution">
    <text evidence="10">The sequence shown here is derived from an EMBL/GenBank/DDBJ whole genome shotgun (WGS) entry which is preliminary data.</text>
</comment>
<keyword evidence="3" id="KW-0328">Glycosyltransferase</keyword>
<evidence type="ECO:0000259" key="9">
    <source>
        <dbReference type="Pfam" id="PF02366"/>
    </source>
</evidence>
<proteinExistence type="predicted"/>
<organism evidence="10 11">
    <name type="scientific">Hymenobacter perfusus</name>
    <dbReference type="NCBI Taxonomy" id="1236770"/>
    <lineage>
        <taxon>Bacteria</taxon>
        <taxon>Pseudomonadati</taxon>
        <taxon>Bacteroidota</taxon>
        <taxon>Cytophagia</taxon>
        <taxon>Cytophagales</taxon>
        <taxon>Hymenobacteraceae</taxon>
        <taxon>Hymenobacter</taxon>
    </lineage>
</organism>
<dbReference type="PANTHER" id="PTHR33908:SF11">
    <property type="entry name" value="MEMBRANE PROTEIN"/>
    <property type="match status" value="1"/>
</dbReference>
<keyword evidence="2" id="KW-1003">Cell membrane</keyword>
<evidence type="ECO:0000313" key="10">
    <source>
        <dbReference type="EMBL" id="RSK46563.1"/>
    </source>
</evidence>
<dbReference type="Pfam" id="PF02366">
    <property type="entry name" value="PMT"/>
    <property type="match status" value="1"/>
</dbReference>
<feature type="transmembrane region" description="Helical" evidence="8">
    <location>
        <begin position="110"/>
        <end position="132"/>
    </location>
</feature>
<sequence>MAVSTPATPVRYAPRWVVRTFFGVLLLLGALLVADYGVSWDEPVDHANGLVSLRYLADKVAPAWSANQALLQNSPVLEGYVENDHGALFEIPMVLFDVLRPGTDTRTYHLFRHACIFLTCVGGIWALYRLALLRLRNGYVALLAAALFVLSPRMFAESFYSGKDMVFLATFTLGMYTLARLLERPTLRRALLHGIATGVAVDIRILGIMLVPFTLTLLALELWFPTVPGNRRRVAGVIGAYLVCAVAAIIVGWPYLWASPFNHFLAAFENMRRFRWPGFVLYMGRQESALALPWHYAPVWMLITTPVTYSLAAIMGLLGVTMRGIRRPLELLKTYNGRLDLLFSGWLVLPVFMVIALDSVIYDGWRHLYFVYPALLLLAVSAGWQLWQSGRTSSRLRPVLLGLGAVVALEAAITAVRMVLMHPNQQVYFSFLPAEQVEQQFERDYWGLSYRQGLEYLVKRHPEGQIFVDPTHRAPFENNREMLAPADQQRLITDPNAPGRYYITGYRDTPGRVTPEMGQEVYSVKAGGVTILSVCKRP</sequence>